<proteinExistence type="predicted"/>
<reference evidence="1 2" key="1">
    <citation type="journal article" date="2018" name="Front. Plant Sci.">
        <title>Red Clover (Trifolium pratense) and Zigzag Clover (T. medium) - A Picture of Genomic Similarities and Differences.</title>
        <authorList>
            <person name="Dluhosova J."/>
            <person name="Istvanek J."/>
            <person name="Nedelnik J."/>
            <person name="Repkova J."/>
        </authorList>
    </citation>
    <scope>NUCLEOTIDE SEQUENCE [LARGE SCALE GENOMIC DNA]</scope>
    <source>
        <strain evidence="2">cv. 10/8</strain>
        <tissue evidence="1">Leaf</tissue>
    </source>
</reference>
<dbReference type="AlphaFoldDB" id="A0A392QTW5"/>
<dbReference type="EMBL" id="LXQA010161591">
    <property type="protein sequence ID" value="MCI27823.1"/>
    <property type="molecule type" value="Genomic_DNA"/>
</dbReference>
<evidence type="ECO:0000313" key="2">
    <source>
        <dbReference type="Proteomes" id="UP000265520"/>
    </source>
</evidence>
<keyword evidence="2" id="KW-1185">Reference proteome</keyword>
<evidence type="ECO:0000313" key="1">
    <source>
        <dbReference type="EMBL" id="MCI27823.1"/>
    </source>
</evidence>
<sequence>FEDEDDEWMMNGMDLVMKIMKD</sequence>
<name>A0A392QTW5_9FABA</name>
<dbReference type="Proteomes" id="UP000265520">
    <property type="component" value="Unassembled WGS sequence"/>
</dbReference>
<protein>
    <submittedName>
        <fullName evidence="1">Uncharacterized protein</fullName>
    </submittedName>
</protein>
<comment type="caution">
    <text evidence="1">The sequence shown here is derived from an EMBL/GenBank/DDBJ whole genome shotgun (WGS) entry which is preliminary data.</text>
</comment>
<accession>A0A392QTW5</accession>
<feature type="non-terminal residue" evidence="1">
    <location>
        <position position="1"/>
    </location>
</feature>
<organism evidence="1 2">
    <name type="scientific">Trifolium medium</name>
    <dbReference type="NCBI Taxonomy" id="97028"/>
    <lineage>
        <taxon>Eukaryota</taxon>
        <taxon>Viridiplantae</taxon>
        <taxon>Streptophyta</taxon>
        <taxon>Embryophyta</taxon>
        <taxon>Tracheophyta</taxon>
        <taxon>Spermatophyta</taxon>
        <taxon>Magnoliopsida</taxon>
        <taxon>eudicotyledons</taxon>
        <taxon>Gunneridae</taxon>
        <taxon>Pentapetalae</taxon>
        <taxon>rosids</taxon>
        <taxon>fabids</taxon>
        <taxon>Fabales</taxon>
        <taxon>Fabaceae</taxon>
        <taxon>Papilionoideae</taxon>
        <taxon>50 kb inversion clade</taxon>
        <taxon>NPAAA clade</taxon>
        <taxon>Hologalegina</taxon>
        <taxon>IRL clade</taxon>
        <taxon>Trifolieae</taxon>
        <taxon>Trifolium</taxon>
    </lineage>
</organism>